<comment type="caution">
    <text evidence="1">The sequence shown here is derived from an EMBL/GenBank/DDBJ whole genome shotgun (WGS) entry which is preliminary data.</text>
</comment>
<organism evidence="1 2">
    <name type="scientific">Chiloscyllium punctatum</name>
    <name type="common">Brownbanded bambooshark</name>
    <name type="synonym">Hemiscyllium punctatum</name>
    <dbReference type="NCBI Taxonomy" id="137246"/>
    <lineage>
        <taxon>Eukaryota</taxon>
        <taxon>Metazoa</taxon>
        <taxon>Chordata</taxon>
        <taxon>Craniata</taxon>
        <taxon>Vertebrata</taxon>
        <taxon>Chondrichthyes</taxon>
        <taxon>Elasmobranchii</taxon>
        <taxon>Galeomorphii</taxon>
        <taxon>Galeoidea</taxon>
        <taxon>Orectolobiformes</taxon>
        <taxon>Hemiscylliidae</taxon>
        <taxon>Chiloscyllium</taxon>
    </lineage>
</organism>
<protein>
    <submittedName>
        <fullName evidence="1">Uncharacterized protein</fullName>
    </submittedName>
</protein>
<accession>A0A401TLV7</accession>
<evidence type="ECO:0000313" key="2">
    <source>
        <dbReference type="Proteomes" id="UP000287033"/>
    </source>
</evidence>
<proteinExistence type="predicted"/>
<gene>
    <name evidence="1" type="ORF">chiPu_0027863</name>
</gene>
<name>A0A401TLV7_CHIPU</name>
<sequence>MAGWSADDSNLNTTCPFCARSFLPLLNIEIYEPQLQQP</sequence>
<feature type="non-terminal residue" evidence="1">
    <location>
        <position position="38"/>
    </location>
</feature>
<dbReference type="AlphaFoldDB" id="A0A401TLV7"/>
<evidence type="ECO:0000313" key="1">
    <source>
        <dbReference type="EMBL" id="GCC43626.1"/>
    </source>
</evidence>
<keyword evidence="2" id="KW-1185">Reference proteome</keyword>
<reference evidence="1 2" key="1">
    <citation type="journal article" date="2018" name="Nat. Ecol. Evol.">
        <title>Shark genomes provide insights into elasmobranch evolution and the origin of vertebrates.</title>
        <authorList>
            <person name="Hara Y"/>
            <person name="Yamaguchi K"/>
            <person name="Onimaru K"/>
            <person name="Kadota M"/>
            <person name="Koyanagi M"/>
            <person name="Keeley SD"/>
            <person name="Tatsumi K"/>
            <person name="Tanaka K"/>
            <person name="Motone F"/>
            <person name="Kageyama Y"/>
            <person name="Nozu R"/>
            <person name="Adachi N"/>
            <person name="Nishimura O"/>
            <person name="Nakagawa R"/>
            <person name="Tanegashima C"/>
            <person name="Kiyatake I"/>
            <person name="Matsumoto R"/>
            <person name="Murakumo K"/>
            <person name="Nishida K"/>
            <person name="Terakita A"/>
            <person name="Kuratani S"/>
            <person name="Sato K"/>
            <person name="Hyodo S Kuraku.S."/>
        </authorList>
    </citation>
    <scope>NUCLEOTIDE SEQUENCE [LARGE SCALE GENOMIC DNA]</scope>
</reference>
<dbReference type="EMBL" id="BEZZ01116316">
    <property type="protein sequence ID" value="GCC43626.1"/>
    <property type="molecule type" value="Genomic_DNA"/>
</dbReference>
<dbReference type="Proteomes" id="UP000287033">
    <property type="component" value="Unassembled WGS sequence"/>
</dbReference>
<dbReference type="OrthoDB" id="75250at2759"/>
<dbReference type="STRING" id="137246.A0A401TLV7"/>